<evidence type="ECO:0000313" key="1">
    <source>
        <dbReference type="EMBL" id="MPN30016.1"/>
    </source>
</evidence>
<accession>A0A645GUT7</accession>
<dbReference type="AlphaFoldDB" id="A0A645GUT7"/>
<dbReference type="EMBL" id="VSSQ01080977">
    <property type="protein sequence ID" value="MPN30016.1"/>
    <property type="molecule type" value="Genomic_DNA"/>
</dbReference>
<comment type="caution">
    <text evidence="1">The sequence shown here is derived from an EMBL/GenBank/DDBJ whole genome shotgun (WGS) entry which is preliminary data.</text>
</comment>
<gene>
    <name evidence="1" type="ORF">SDC9_177473</name>
</gene>
<reference evidence="1" key="1">
    <citation type="submission" date="2019-08" db="EMBL/GenBank/DDBJ databases">
        <authorList>
            <person name="Kucharzyk K."/>
            <person name="Murdoch R.W."/>
            <person name="Higgins S."/>
            <person name="Loffler F."/>
        </authorList>
    </citation>
    <scope>NUCLEOTIDE SEQUENCE</scope>
</reference>
<organism evidence="1">
    <name type="scientific">bioreactor metagenome</name>
    <dbReference type="NCBI Taxonomy" id="1076179"/>
    <lineage>
        <taxon>unclassified sequences</taxon>
        <taxon>metagenomes</taxon>
        <taxon>ecological metagenomes</taxon>
    </lineage>
</organism>
<name>A0A645GUT7_9ZZZZ</name>
<protein>
    <submittedName>
        <fullName evidence="1">Uncharacterized protein</fullName>
    </submittedName>
</protein>
<sequence length="195" mass="21442">MDDTIYKCGNRYYVFAREVGYHPSLSQFALIMVPISYAESSLNRIEVPQRYAVIEISSNYADYLSGPELNNAYDLNAEGVAFYGAINLSEAEKLPLRNRPSPPLITQMDGSFDIMENTVFIRKEKALSSWWLLPVVPAALAVDVPVSAAATVLFDGVALPGIVLFKGTMTLAGIYDQPDNTIETHVSTPATMPSR</sequence>
<proteinExistence type="predicted"/>